<keyword evidence="4" id="KW-1185">Reference proteome</keyword>
<keyword evidence="1 3" id="KW-0808">Transferase</keyword>
<dbReference type="InterPro" id="IPR044855">
    <property type="entry name" value="CoA-Trfase_III_dom3_sf"/>
</dbReference>
<accession>A0A6I4MGL0</accession>
<sequence>MSRPAGPLSGLRVVAIEQAVAAPLCSRHLADLGADVVKVERPDGGDFARDYDTFVKGMASHFVWLNHRKRSVALDVKSEDGRGALRELLGTADVLLSNLRPGAIERIVSPEELNEISPGLVTCQISGYGPDGPYRDRRAFDLLVQGEAGVTANTGLPGAPAKPGVSLADLAAGIYAATAILAALRARDVSGEAQHVHISMFDVLAEWMSPLLLAYREKGVDIEPAGTRHATITPYGPFTAADGAVLNIAVQNDRQWLLLCGVLGLEEMAADARFATNGRRLANRAEVEEAVAVAVAAHGHDELAALLDEAGIPWGRMNGTPEVARHPQLEAGKRWRPVRLPSGEYASVLASPFRVTGFEPPDDARVPALGEHTDEVLGDVRSDSGRRSA</sequence>
<dbReference type="EMBL" id="WBMS02000032">
    <property type="protein sequence ID" value="MWA04922.1"/>
    <property type="molecule type" value="Genomic_DNA"/>
</dbReference>
<dbReference type="InterPro" id="IPR023606">
    <property type="entry name" value="CoA-Trfase_III_dom_1_sf"/>
</dbReference>
<dbReference type="GO" id="GO:0008410">
    <property type="term" value="F:CoA-transferase activity"/>
    <property type="evidence" value="ECO:0007669"/>
    <property type="project" value="TreeGrafter"/>
</dbReference>
<dbReference type="Pfam" id="PF02515">
    <property type="entry name" value="CoA_transf_3"/>
    <property type="match status" value="1"/>
</dbReference>
<feature type="region of interest" description="Disordered" evidence="2">
    <location>
        <begin position="362"/>
        <end position="389"/>
    </location>
</feature>
<dbReference type="RefSeq" id="WP_151597429.1">
    <property type="nucleotide sequence ID" value="NZ_WBMS02000032.1"/>
</dbReference>
<dbReference type="Proteomes" id="UP000462055">
    <property type="component" value="Unassembled WGS sequence"/>
</dbReference>
<reference evidence="3" key="1">
    <citation type="submission" date="2019-12" db="EMBL/GenBank/DDBJ databases">
        <title>Actinomadura physcomitrii sp. nov., a novel actinomycete isolated from moss [Physcomitrium sphaericum (Ludw) Fuernr].</title>
        <authorList>
            <person name="Zhuang X."/>
        </authorList>
    </citation>
    <scope>NUCLEOTIDE SEQUENCE [LARGE SCALE GENOMIC DNA]</scope>
    <source>
        <strain evidence="3">LD22</strain>
    </source>
</reference>
<dbReference type="InterPro" id="IPR003673">
    <property type="entry name" value="CoA-Trfase_fam_III"/>
</dbReference>
<dbReference type="InterPro" id="IPR050483">
    <property type="entry name" value="CoA-transferase_III_domain"/>
</dbReference>
<dbReference type="PANTHER" id="PTHR48207:SF3">
    <property type="entry name" value="SUCCINATE--HYDROXYMETHYLGLUTARATE COA-TRANSFERASE"/>
    <property type="match status" value="1"/>
</dbReference>
<dbReference type="Gene3D" id="3.30.1540.10">
    <property type="entry name" value="formyl-coa transferase, domain 3"/>
    <property type="match status" value="1"/>
</dbReference>
<evidence type="ECO:0000313" key="4">
    <source>
        <dbReference type="Proteomes" id="UP000462055"/>
    </source>
</evidence>
<evidence type="ECO:0000256" key="2">
    <source>
        <dbReference type="SAM" id="MobiDB-lite"/>
    </source>
</evidence>
<gene>
    <name evidence="3" type="ORF">F8568_032065</name>
</gene>
<dbReference type="AlphaFoldDB" id="A0A6I4MGL0"/>
<name>A0A6I4MGL0_9ACTN</name>
<organism evidence="3 4">
    <name type="scientific">Actinomadura physcomitrii</name>
    <dbReference type="NCBI Taxonomy" id="2650748"/>
    <lineage>
        <taxon>Bacteria</taxon>
        <taxon>Bacillati</taxon>
        <taxon>Actinomycetota</taxon>
        <taxon>Actinomycetes</taxon>
        <taxon>Streptosporangiales</taxon>
        <taxon>Thermomonosporaceae</taxon>
        <taxon>Actinomadura</taxon>
    </lineage>
</organism>
<protein>
    <submittedName>
        <fullName evidence="3">CoA transferase</fullName>
    </submittedName>
</protein>
<feature type="compositionally biased region" description="Basic and acidic residues" evidence="2">
    <location>
        <begin position="371"/>
        <end position="389"/>
    </location>
</feature>
<dbReference type="PANTHER" id="PTHR48207">
    <property type="entry name" value="SUCCINATE--HYDROXYMETHYLGLUTARATE COA-TRANSFERASE"/>
    <property type="match status" value="1"/>
</dbReference>
<comment type="caution">
    <text evidence="3">The sequence shown here is derived from an EMBL/GenBank/DDBJ whole genome shotgun (WGS) entry which is preliminary data.</text>
</comment>
<evidence type="ECO:0000313" key="3">
    <source>
        <dbReference type="EMBL" id="MWA04922.1"/>
    </source>
</evidence>
<evidence type="ECO:0000256" key="1">
    <source>
        <dbReference type="ARBA" id="ARBA00022679"/>
    </source>
</evidence>
<proteinExistence type="predicted"/>
<dbReference type="SUPFAM" id="SSF89796">
    <property type="entry name" value="CoA-transferase family III (CaiB/BaiF)"/>
    <property type="match status" value="1"/>
</dbReference>
<dbReference type="Gene3D" id="3.40.50.10540">
    <property type="entry name" value="Crotonobetainyl-coa:carnitine coa-transferase, domain 1"/>
    <property type="match status" value="1"/>
</dbReference>